<sequence length="633" mass="71590">MTSPSLQSITSNLTETNNTPQQLESNLTIDNNSPPPQQTSREEELATALALEEQSKQQIATTSIIEKSSSPSAVEGKDEAISENDVEVNIVKVSPRSPKSPRRENSQKLIVEPSPSNVVAGNGAAAVNQSTTSLESTVGTESTPSEAASDPQKNLSNGNQKHNETYRKKSSKFPTAPKATHENNIGFFRSLKNYFLSMIYASQAQRQETKNNLTKSLELFEKSLNHMKQTNNNAADVSLLHYNMGIVWEKIYSIKLTAMLNASFSLDDHQNVATTKSFLLRDKTTETLTGQQKVDHLIEKDGPTENNTKEKKQKVDPEKLLETKPSIIVMDGELGEFTGRRTTVSGINYLTSVTAEEILSHLQSDYELDMFLEYEQAMTERFTEKDEISNAERATMIKNIFTHYAESLRLNPMHLETYFQLANMFQRVGLYYHAIALFEKTVEIQEEFSEGYNCLGVCLFNMGQLDKASYFYNKALKYDLKNPIIFANLGEVLYERGKFAEALNMFSRAFYLAPSLGSLYCYFGLYYLEQEKSKEKALQMFEKAMELSPTSGDVQFYYGRFWLEIEDYDKALTHFERASQLVPPNRQMYYYTGLALTKVGSKEEAISNLSKSVELAPTLDLYKETLEKVKAEV</sequence>
<dbReference type="EMBL" id="GG738893">
    <property type="protein sequence ID" value="EFC40270.1"/>
    <property type="molecule type" value="Genomic_DNA"/>
</dbReference>
<dbReference type="InterPro" id="IPR011990">
    <property type="entry name" value="TPR-like_helical_dom_sf"/>
</dbReference>
<dbReference type="Pfam" id="PF07719">
    <property type="entry name" value="TPR_2"/>
    <property type="match status" value="1"/>
</dbReference>
<feature type="compositionally biased region" description="Polar residues" evidence="4">
    <location>
        <begin position="59"/>
        <end position="72"/>
    </location>
</feature>
<evidence type="ECO:0000313" key="5">
    <source>
        <dbReference type="EMBL" id="EFC40270.1"/>
    </source>
</evidence>
<feature type="compositionally biased region" description="Low complexity" evidence="4">
    <location>
        <begin position="117"/>
        <end position="128"/>
    </location>
</feature>
<dbReference type="OrthoDB" id="9991317at2759"/>
<dbReference type="Pfam" id="PF13432">
    <property type="entry name" value="TPR_16"/>
    <property type="match status" value="1"/>
</dbReference>
<evidence type="ECO:0000256" key="1">
    <source>
        <dbReference type="ARBA" id="ARBA00022737"/>
    </source>
</evidence>
<dbReference type="SUPFAM" id="SSF48452">
    <property type="entry name" value="TPR-like"/>
    <property type="match status" value="1"/>
</dbReference>
<dbReference type="VEuPathDB" id="AmoebaDB:NAEGRDRAFT_71784"/>
<evidence type="ECO:0000256" key="3">
    <source>
        <dbReference type="PROSITE-ProRule" id="PRU00339"/>
    </source>
</evidence>
<dbReference type="PROSITE" id="PS50005">
    <property type="entry name" value="TPR"/>
    <property type="match status" value="5"/>
</dbReference>
<keyword evidence="6" id="KW-1185">Reference proteome</keyword>
<feature type="repeat" description="TPR" evidence="3">
    <location>
        <begin position="449"/>
        <end position="482"/>
    </location>
</feature>
<evidence type="ECO:0000256" key="4">
    <source>
        <dbReference type="SAM" id="MobiDB-lite"/>
    </source>
</evidence>
<evidence type="ECO:0000256" key="2">
    <source>
        <dbReference type="ARBA" id="ARBA00022803"/>
    </source>
</evidence>
<dbReference type="OMA" id="MFSRAFY"/>
<dbReference type="InParanoid" id="D2VS21"/>
<feature type="compositionally biased region" description="Polar residues" evidence="4">
    <location>
        <begin position="129"/>
        <end position="160"/>
    </location>
</feature>
<dbReference type="RefSeq" id="XP_002673014.1">
    <property type="nucleotide sequence ID" value="XM_002672968.1"/>
</dbReference>
<keyword evidence="1" id="KW-0677">Repeat</keyword>
<accession>D2VS21</accession>
<feature type="repeat" description="TPR" evidence="3">
    <location>
        <begin position="552"/>
        <end position="585"/>
    </location>
</feature>
<dbReference type="PANTHER" id="PTHR45586">
    <property type="entry name" value="TPR REPEAT-CONTAINING PROTEIN PA4667"/>
    <property type="match status" value="1"/>
</dbReference>
<feature type="repeat" description="TPR" evidence="3">
    <location>
        <begin position="415"/>
        <end position="448"/>
    </location>
</feature>
<feature type="region of interest" description="Disordered" evidence="4">
    <location>
        <begin position="1"/>
        <end position="46"/>
    </location>
</feature>
<dbReference type="eggNOG" id="KOG1126">
    <property type="taxonomic scope" value="Eukaryota"/>
</dbReference>
<feature type="repeat" description="TPR" evidence="3">
    <location>
        <begin position="586"/>
        <end position="619"/>
    </location>
</feature>
<protein>
    <submittedName>
        <fullName evidence="5">Predicted protein</fullName>
    </submittedName>
</protein>
<dbReference type="KEGG" id="ngr:NAEGRDRAFT_71784"/>
<feature type="repeat" description="TPR" evidence="3">
    <location>
        <begin position="483"/>
        <end position="516"/>
    </location>
</feature>
<dbReference type="PANTHER" id="PTHR45586:SF1">
    <property type="entry name" value="LIPOPOLYSACCHARIDE ASSEMBLY PROTEIN B"/>
    <property type="match status" value="1"/>
</dbReference>
<reference evidence="5 6" key="1">
    <citation type="journal article" date="2010" name="Cell">
        <title>The genome of Naegleria gruberi illuminates early eukaryotic versatility.</title>
        <authorList>
            <person name="Fritz-Laylin L.K."/>
            <person name="Prochnik S.E."/>
            <person name="Ginger M.L."/>
            <person name="Dacks J.B."/>
            <person name="Carpenter M.L."/>
            <person name="Field M.C."/>
            <person name="Kuo A."/>
            <person name="Paredez A."/>
            <person name="Chapman J."/>
            <person name="Pham J."/>
            <person name="Shu S."/>
            <person name="Neupane R."/>
            <person name="Cipriano M."/>
            <person name="Mancuso J."/>
            <person name="Tu H."/>
            <person name="Salamov A."/>
            <person name="Lindquist E."/>
            <person name="Shapiro H."/>
            <person name="Lucas S."/>
            <person name="Grigoriev I.V."/>
            <person name="Cande W.Z."/>
            <person name="Fulton C."/>
            <person name="Rokhsar D.S."/>
            <person name="Dawson S.C."/>
        </authorList>
    </citation>
    <scope>NUCLEOTIDE SEQUENCE [LARGE SCALE GENOMIC DNA]</scope>
    <source>
        <strain evidence="5 6">NEG-M</strain>
    </source>
</reference>
<dbReference type="Proteomes" id="UP000006671">
    <property type="component" value="Unassembled WGS sequence"/>
</dbReference>
<evidence type="ECO:0000313" key="6">
    <source>
        <dbReference type="Proteomes" id="UP000006671"/>
    </source>
</evidence>
<dbReference type="SMART" id="SM00028">
    <property type="entry name" value="TPR"/>
    <property type="match status" value="7"/>
</dbReference>
<dbReference type="GeneID" id="8854701"/>
<dbReference type="AlphaFoldDB" id="D2VS21"/>
<dbReference type="InterPro" id="IPR051012">
    <property type="entry name" value="CellSynth/LPSAsmb/PSIAsmb"/>
</dbReference>
<dbReference type="InterPro" id="IPR013105">
    <property type="entry name" value="TPR_2"/>
</dbReference>
<dbReference type="InterPro" id="IPR019734">
    <property type="entry name" value="TPR_rpt"/>
</dbReference>
<dbReference type="Gene3D" id="1.25.40.10">
    <property type="entry name" value="Tetratricopeptide repeat domain"/>
    <property type="match status" value="1"/>
</dbReference>
<organism evidence="6">
    <name type="scientific">Naegleria gruberi</name>
    <name type="common">Amoeba</name>
    <dbReference type="NCBI Taxonomy" id="5762"/>
    <lineage>
        <taxon>Eukaryota</taxon>
        <taxon>Discoba</taxon>
        <taxon>Heterolobosea</taxon>
        <taxon>Tetramitia</taxon>
        <taxon>Eutetramitia</taxon>
        <taxon>Vahlkampfiidae</taxon>
        <taxon>Naegleria</taxon>
    </lineage>
</organism>
<feature type="region of interest" description="Disordered" evidence="4">
    <location>
        <begin position="59"/>
        <end position="179"/>
    </location>
</feature>
<proteinExistence type="predicted"/>
<gene>
    <name evidence="5" type="ORF">NAEGRDRAFT_71784</name>
</gene>
<name>D2VS21_NAEGR</name>
<keyword evidence="2 3" id="KW-0802">TPR repeat</keyword>
<dbReference type="PROSITE" id="PS50293">
    <property type="entry name" value="TPR_REGION"/>
    <property type="match status" value="1"/>
</dbReference>
<feature type="compositionally biased region" description="Polar residues" evidence="4">
    <location>
        <begin position="1"/>
        <end position="32"/>
    </location>
</feature>
<dbReference type="STRING" id="5762.D2VS21"/>